<dbReference type="InterPro" id="IPR014729">
    <property type="entry name" value="Rossmann-like_a/b/a_fold"/>
</dbReference>
<organism evidence="9 10">
    <name type="scientific">Papaver atlanticum</name>
    <dbReference type="NCBI Taxonomy" id="357466"/>
    <lineage>
        <taxon>Eukaryota</taxon>
        <taxon>Viridiplantae</taxon>
        <taxon>Streptophyta</taxon>
        <taxon>Embryophyta</taxon>
        <taxon>Tracheophyta</taxon>
        <taxon>Spermatophyta</taxon>
        <taxon>Magnoliopsida</taxon>
        <taxon>Ranunculales</taxon>
        <taxon>Papaveraceae</taxon>
        <taxon>Papaveroideae</taxon>
        <taxon>Papaver</taxon>
    </lineage>
</organism>
<feature type="domain" description="Methionyl/Leucyl tRNA synthetase" evidence="8">
    <location>
        <begin position="216"/>
        <end position="324"/>
    </location>
</feature>
<dbReference type="PANTHER" id="PTHR45794">
    <property type="entry name" value="LEUCYL-TRNA SYNTHETASE"/>
    <property type="match status" value="1"/>
</dbReference>
<proteinExistence type="inferred from homology"/>
<evidence type="ECO:0000256" key="3">
    <source>
        <dbReference type="ARBA" id="ARBA00022741"/>
    </source>
</evidence>
<dbReference type="Gene3D" id="3.40.50.620">
    <property type="entry name" value="HUPs"/>
    <property type="match status" value="2"/>
</dbReference>
<comment type="similarity">
    <text evidence="1 7">Belongs to the class-I aminoacyl-tRNA synthetase family.</text>
</comment>
<dbReference type="GO" id="GO:0005524">
    <property type="term" value="F:ATP binding"/>
    <property type="evidence" value="ECO:0007669"/>
    <property type="project" value="UniProtKB-KW"/>
</dbReference>
<gene>
    <name evidence="9" type="ORF">MKW98_001727</name>
</gene>
<dbReference type="EMBL" id="JAJJMB010013564">
    <property type="protein sequence ID" value="KAI3867293.1"/>
    <property type="molecule type" value="Genomic_DNA"/>
</dbReference>
<evidence type="ECO:0000313" key="9">
    <source>
        <dbReference type="EMBL" id="KAI3867293.1"/>
    </source>
</evidence>
<keyword evidence="6 7" id="KW-0030">Aminoacyl-tRNA synthetase</keyword>
<dbReference type="AlphaFoldDB" id="A0AAD4S6B6"/>
<evidence type="ECO:0000313" key="10">
    <source>
        <dbReference type="Proteomes" id="UP001202328"/>
    </source>
</evidence>
<dbReference type="InterPro" id="IPR015413">
    <property type="entry name" value="Methionyl/Leucyl_tRNA_Synth"/>
</dbReference>
<keyword evidence="4 7" id="KW-0067">ATP-binding</keyword>
<evidence type="ECO:0000256" key="2">
    <source>
        <dbReference type="ARBA" id="ARBA00022598"/>
    </source>
</evidence>
<dbReference type="InterPro" id="IPR004493">
    <property type="entry name" value="Leu-tRNA-synth_Ia_arc/euk"/>
</dbReference>
<dbReference type="Pfam" id="PF09334">
    <property type="entry name" value="tRNA-synt_1g"/>
    <property type="match status" value="1"/>
</dbReference>
<evidence type="ECO:0000256" key="7">
    <source>
        <dbReference type="RuleBase" id="RU363039"/>
    </source>
</evidence>
<protein>
    <recommendedName>
        <fullName evidence="8">Methionyl/Leucyl tRNA synthetase domain-containing protein</fullName>
    </recommendedName>
</protein>
<sequence length="348" mass="40200">MSEITNPKFWDSFFSLVFVISFTYQGFNQLHSFSQMANKEMDAAKSYARADKLLEIERTWWDESDVFRAESCEEPPKLVYAIVVRLIDVCFMSKYPPSFCQMANKEMDGAKSYARRDKLLEIERNVQTWWDESDVFRTASCEKPPKLGETSYGYLISLIPTLLHLGHAFSLSKLEFAAAYQLFRGANVLLPIGFHCTGMPIKASADKLAWEIMADKVYVFCEGPYAKLSTISQSVLHKMRQEYSYWYPFDLTVTGKELIQNHLTFTIYHHTALFPQHHRPCGFRCKGHIMLNSEKMSKSTGNFKTLRQTIEDFSVDATRHKFASIELQDLRPRITNTYLSGKTPGERD</sequence>
<accession>A0AAD4S6B6</accession>
<keyword evidence="2 7" id="KW-0436">Ligase</keyword>
<keyword evidence="5 7" id="KW-0648">Protein biosynthesis</keyword>
<comment type="caution">
    <text evidence="9">The sequence shown here is derived from an EMBL/GenBank/DDBJ whole genome shotgun (WGS) entry which is preliminary data.</text>
</comment>
<dbReference type="GO" id="GO:0004823">
    <property type="term" value="F:leucine-tRNA ligase activity"/>
    <property type="evidence" value="ECO:0007669"/>
    <property type="project" value="InterPro"/>
</dbReference>
<evidence type="ECO:0000256" key="5">
    <source>
        <dbReference type="ARBA" id="ARBA00022917"/>
    </source>
</evidence>
<dbReference type="GO" id="GO:0006429">
    <property type="term" value="P:leucyl-tRNA aminoacylation"/>
    <property type="evidence" value="ECO:0007669"/>
    <property type="project" value="InterPro"/>
</dbReference>
<keyword evidence="10" id="KW-1185">Reference proteome</keyword>
<evidence type="ECO:0000256" key="4">
    <source>
        <dbReference type="ARBA" id="ARBA00022840"/>
    </source>
</evidence>
<evidence type="ECO:0000259" key="8">
    <source>
        <dbReference type="Pfam" id="PF09334"/>
    </source>
</evidence>
<dbReference type="SUPFAM" id="SSF52374">
    <property type="entry name" value="Nucleotidylyl transferase"/>
    <property type="match status" value="1"/>
</dbReference>
<keyword evidence="3 7" id="KW-0547">Nucleotide-binding</keyword>
<dbReference type="Proteomes" id="UP001202328">
    <property type="component" value="Unassembled WGS sequence"/>
</dbReference>
<reference evidence="9" key="1">
    <citation type="submission" date="2022-04" db="EMBL/GenBank/DDBJ databases">
        <title>A functionally conserved STORR gene fusion in Papaver species that diverged 16.8 million years ago.</title>
        <authorList>
            <person name="Catania T."/>
        </authorList>
    </citation>
    <scope>NUCLEOTIDE SEQUENCE</scope>
    <source>
        <strain evidence="9">S-188037</strain>
    </source>
</reference>
<evidence type="ECO:0000256" key="1">
    <source>
        <dbReference type="ARBA" id="ARBA00005594"/>
    </source>
</evidence>
<name>A0AAD4S6B6_9MAGN</name>
<dbReference type="PANTHER" id="PTHR45794:SF1">
    <property type="entry name" value="LEUCINE--TRNA LIGASE, CYTOPLASMIC"/>
    <property type="match status" value="1"/>
</dbReference>
<evidence type="ECO:0000256" key="6">
    <source>
        <dbReference type="ARBA" id="ARBA00023146"/>
    </source>
</evidence>